<accession>A0A3D9HP27</accession>
<reference evidence="9 10" key="1">
    <citation type="submission" date="2018-07" db="EMBL/GenBank/DDBJ databases">
        <title>Genomic Encyclopedia of Type Strains, Phase III (KMG-III): the genomes of soil and plant-associated and newly described type strains.</title>
        <authorList>
            <person name="Whitman W."/>
        </authorList>
    </citation>
    <scope>NUCLEOTIDE SEQUENCE [LARGE SCALE GENOMIC DNA]</scope>
    <source>
        <strain evidence="9 10">CECT 8488</strain>
    </source>
</reference>
<comment type="similarity">
    <text evidence="3 7">Belongs to the metallo-beta-lactamase superfamily. Glyoxalase II family.</text>
</comment>
<feature type="binding site" evidence="7">
    <location>
        <position position="170"/>
    </location>
    <ligand>
        <name>Zn(2+)</name>
        <dbReference type="ChEBI" id="CHEBI:29105"/>
        <label>2</label>
    </ligand>
</feature>
<comment type="catalytic activity">
    <reaction evidence="1 7">
        <text>an S-(2-hydroxyacyl)glutathione + H2O = a 2-hydroxy carboxylate + glutathione + H(+)</text>
        <dbReference type="Rhea" id="RHEA:21864"/>
        <dbReference type="ChEBI" id="CHEBI:15377"/>
        <dbReference type="ChEBI" id="CHEBI:15378"/>
        <dbReference type="ChEBI" id="CHEBI:57925"/>
        <dbReference type="ChEBI" id="CHEBI:58896"/>
        <dbReference type="ChEBI" id="CHEBI:71261"/>
        <dbReference type="EC" id="3.1.2.6"/>
    </reaction>
</comment>
<dbReference type="Proteomes" id="UP000256845">
    <property type="component" value="Unassembled WGS sequence"/>
</dbReference>
<comment type="cofactor">
    <cofactor evidence="7">
        <name>Zn(2+)</name>
        <dbReference type="ChEBI" id="CHEBI:29105"/>
    </cofactor>
    <text evidence="7">Binds 2 Zn(2+) ions per subunit.</text>
</comment>
<comment type="function">
    <text evidence="7">Thiolesterase that catalyzes the hydrolysis of S-D-lactoyl-glutathione to form glutathione and D-lactic acid.</text>
</comment>
<evidence type="ECO:0000313" key="10">
    <source>
        <dbReference type="Proteomes" id="UP000256845"/>
    </source>
</evidence>
<dbReference type="UniPathway" id="UPA00619">
    <property type="reaction ID" value="UER00676"/>
</dbReference>
<dbReference type="AlphaFoldDB" id="A0A3D9HP27"/>
<name>A0A3D9HP27_9PROT</name>
<comment type="subunit">
    <text evidence="7">Monomer.</text>
</comment>
<dbReference type="PANTHER" id="PTHR43705:SF1">
    <property type="entry name" value="HYDROXYACYLGLUTATHIONE HYDROLASE GLOB"/>
    <property type="match status" value="1"/>
</dbReference>
<evidence type="ECO:0000259" key="8">
    <source>
        <dbReference type="SMART" id="SM00849"/>
    </source>
</evidence>
<sequence>MLEIRQIPVLEDNYVYLVHEPVEKLTAVVDPAVTDEVMSAAASAGWTITHILNTHHHFDHVGGNEEIRDKTGCTIVGPRADRDRIPGIEIELGDGDLFQFGAATARVFDVPGHTKGHIAYWFEADKALFCGDTLFALGCGRMFEGTPGQFWPSLKKLRDLPDETRVFCAHEYTQANARFALSIDPDNVELTMRSKEIDALRAHGIPTVPSVLAAEKATNPFLRADQPEIAAQLGMEGRDPIDIFAEIRHRKDNF</sequence>
<dbReference type="InterPro" id="IPR050110">
    <property type="entry name" value="Glyoxalase_II_hydrolase"/>
</dbReference>
<feature type="binding site" evidence="7">
    <location>
        <position position="59"/>
    </location>
    <ligand>
        <name>Zn(2+)</name>
        <dbReference type="ChEBI" id="CHEBI:29105"/>
        <label>2</label>
    </ligand>
</feature>
<evidence type="ECO:0000256" key="2">
    <source>
        <dbReference type="ARBA" id="ARBA00004963"/>
    </source>
</evidence>
<gene>
    <name evidence="7" type="primary">gloB</name>
    <name evidence="9" type="ORF">DFP90_10353</name>
</gene>
<dbReference type="Pfam" id="PF00753">
    <property type="entry name" value="Lactamase_B"/>
    <property type="match status" value="1"/>
</dbReference>
<keyword evidence="5 7" id="KW-0378">Hydrolase</keyword>
<feature type="binding site" evidence="7">
    <location>
        <position position="132"/>
    </location>
    <ligand>
        <name>Zn(2+)</name>
        <dbReference type="ChEBI" id="CHEBI:29105"/>
        <label>2</label>
    </ligand>
</feature>
<dbReference type="GO" id="GO:0019243">
    <property type="term" value="P:methylglyoxal catabolic process to D-lactate via S-lactoyl-glutathione"/>
    <property type="evidence" value="ECO:0007669"/>
    <property type="project" value="UniProtKB-UniRule"/>
</dbReference>
<keyword evidence="6 7" id="KW-0862">Zinc</keyword>
<evidence type="ECO:0000256" key="4">
    <source>
        <dbReference type="ARBA" id="ARBA00022723"/>
    </source>
</evidence>
<evidence type="ECO:0000256" key="6">
    <source>
        <dbReference type="ARBA" id="ARBA00022833"/>
    </source>
</evidence>
<evidence type="ECO:0000256" key="3">
    <source>
        <dbReference type="ARBA" id="ARBA00006759"/>
    </source>
</evidence>
<dbReference type="PANTHER" id="PTHR43705">
    <property type="entry name" value="HYDROXYACYLGLUTATHIONE HYDROLASE"/>
    <property type="match status" value="1"/>
</dbReference>
<feature type="domain" description="Metallo-beta-lactamase" evidence="8">
    <location>
        <begin position="12"/>
        <end position="170"/>
    </location>
</feature>
<dbReference type="SUPFAM" id="SSF56281">
    <property type="entry name" value="Metallo-hydrolase/oxidoreductase"/>
    <property type="match status" value="1"/>
</dbReference>
<dbReference type="SMART" id="SM00849">
    <property type="entry name" value="Lactamase_B"/>
    <property type="match status" value="1"/>
</dbReference>
<feature type="binding site" evidence="7">
    <location>
        <position position="57"/>
    </location>
    <ligand>
        <name>Zn(2+)</name>
        <dbReference type="ChEBI" id="CHEBI:29105"/>
        <label>1</label>
    </ligand>
</feature>
<dbReference type="InterPro" id="IPR036866">
    <property type="entry name" value="RibonucZ/Hydroxyglut_hydro"/>
</dbReference>
<dbReference type="PIRSF" id="PIRSF005457">
    <property type="entry name" value="Glx"/>
    <property type="match status" value="1"/>
</dbReference>
<dbReference type="EC" id="3.1.2.6" evidence="7"/>
<organism evidence="9 10">
    <name type="scientific">Aestuariispira insulae</name>
    <dbReference type="NCBI Taxonomy" id="1461337"/>
    <lineage>
        <taxon>Bacteria</taxon>
        <taxon>Pseudomonadati</taxon>
        <taxon>Pseudomonadota</taxon>
        <taxon>Alphaproteobacteria</taxon>
        <taxon>Rhodospirillales</taxon>
        <taxon>Kiloniellaceae</taxon>
        <taxon>Aestuariispira</taxon>
    </lineage>
</organism>
<dbReference type="HAMAP" id="MF_01374">
    <property type="entry name" value="Glyoxalase_2"/>
    <property type="match status" value="1"/>
</dbReference>
<comment type="pathway">
    <text evidence="2 7">Secondary metabolite metabolism; methylglyoxal degradation; (R)-lactate from methylglyoxal: step 2/2.</text>
</comment>
<feature type="binding site" evidence="7">
    <location>
        <position position="55"/>
    </location>
    <ligand>
        <name>Zn(2+)</name>
        <dbReference type="ChEBI" id="CHEBI:29105"/>
        <label>1</label>
    </ligand>
</feature>
<keyword evidence="10" id="KW-1185">Reference proteome</keyword>
<dbReference type="InterPro" id="IPR001279">
    <property type="entry name" value="Metallo-B-lactamas"/>
</dbReference>
<feature type="binding site" evidence="7">
    <location>
        <position position="60"/>
    </location>
    <ligand>
        <name>Zn(2+)</name>
        <dbReference type="ChEBI" id="CHEBI:29105"/>
        <label>2</label>
    </ligand>
</feature>
<feature type="binding site" evidence="7">
    <location>
        <position position="132"/>
    </location>
    <ligand>
        <name>Zn(2+)</name>
        <dbReference type="ChEBI" id="CHEBI:29105"/>
        <label>1</label>
    </ligand>
</feature>
<dbReference type="Gene3D" id="3.60.15.10">
    <property type="entry name" value="Ribonuclease Z/Hydroxyacylglutathione hydrolase-like"/>
    <property type="match status" value="1"/>
</dbReference>
<protein>
    <recommendedName>
        <fullName evidence="7">Hydroxyacylglutathione hydrolase</fullName>
        <ecNumber evidence="7">3.1.2.6</ecNumber>
    </recommendedName>
    <alternativeName>
        <fullName evidence="7">Glyoxalase II</fullName>
        <shortName evidence="7">Glx II</shortName>
    </alternativeName>
</protein>
<dbReference type="InterPro" id="IPR017782">
    <property type="entry name" value="Hydroxyacylglutathione_Hdrlase"/>
</dbReference>
<dbReference type="Pfam" id="PF16123">
    <property type="entry name" value="HAGH_C"/>
    <property type="match status" value="1"/>
</dbReference>
<comment type="caution">
    <text evidence="9">The sequence shown here is derived from an EMBL/GenBank/DDBJ whole genome shotgun (WGS) entry which is preliminary data.</text>
</comment>
<dbReference type="CDD" id="cd07723">
    <property type="entry name" value="hydroxyacylglutathione_hydrolase_MBL-fold"/>
    <property type="match status" value="1"/>
</dbReference>
<evidence type="ECO:0000256" key="7">
    <source>
        <dbReference type="HAMAP-Rule" id="MF_01374"/>
    </source>
</evidence>
<dbReference type="EMBL" id="QRDW01000003">
    <property type="protein sequence ID" value="RED51254.1"/>
    <property type="molecule type" value="Genomic_DNA"/>
</dbReference>
<evidence type="ECO:0000256" key="5">
    <source>
        <dbReference type="ARBA" id="ARBA00022801"/>
    </source>
</evidence>
<evidence type="ECO:0000256" key="1">
    <source>
        <dbReference type="ARBA" id="ARBA00001623"/>
    </source>
</evidence>
<proteinExistence type="inferred from homology"/>
<evidence type="ECO:0000313" key="9">
    <source>
        <dbReference type="EMBL" id="RED51254.1"/>
    </source>
</evidence>
<dbReference type="InterPro" id="IPR032282">
    <property type="entry name" value="HAGH_C"/>
</dbReference>
<dbReference type="OrthoDB" id="9802248at2"/>
<dbReference type="NCBIfam" id="TIGR03413">
    <property type="entry name" value="GSH_gloB"/>
    <property type="match status" value="1"/>
</dbReference>
<dbReference type="RefSeq" id="WP_115936162.1">
    <property type="nucleotide sequence ID" value="NZ_QRDW01000003.1"/>
</dbReference>
<feature type="binding site" evidence="7">
    <location>
        <position position="113"/>
    </location>
    <ligand>
        <name>Zn(2+)</name>
        <dbReference type="ChEBI" id="CHEBI:29105"/>
        <label>1</label>
    </ligand>
</feature>
<dbReference type="InterPro" id="IPR035680">
    <property type="entry name" value="Clx_II_MBL"/>
</dbReference>
<dbReference type="GO" id="GO:0004416">
    <property type="term" value="F:hydroxyacylglutathione hydrolase activity"/>
    <property type="evidence" value="ECO:0007669"/>
    <property type="project" value="UniProtKB-UniRule"/>
</dbReference>
<keyword evidence="4 7" id="KW-0479">Metal-binding</keyword>
<dbReference type="GO" id="GO:0046872">
    <property type="term" value="F:metal ion binding"/>
    <property type="evidence" value="ECO:0007669"/>
    <property type="project" value="UniProtKB-KW"/>
</dbReference>